<dbReference type="InterPro" id="IPR013848">
    <property type="entry name" value="Methylthiotransferase_N"/>
</dbReference>
<keyword evidence="11" id="KW-0411">Iron-sulfur</keyword>
<dbReference type="InterPro" id="IPR020612">
    <property type="entry name" value="Methylthiotransferase_CS"/>
</dbReference>
<protein>
    <recommendedName>
        <fullName evidence="3">tRNA (N(6)-L-threonylcarbamoyladenosine(37)-C(2))-methylthiotransferase</fullName>
        <ecNumber evidence="3">2.8.4.5</ecNumber>
    </recommendedName>
    <alternativeName>
        <fullName evidence="12">tRNA-t(6)A37 methylthiotransferase</fullName>
    </alternativeName>
</protein>
<evidence type="ECO:0000259" key="16">
    <source>
        <dbReference type="PROSITE" id="PS51918"/>
    </source>
</evidence>
<dbReference type="Gene3D" id="3.80.30.20">
    <property type="entry name" value="tm_1862 like domain"/>
    <property type="match status" value="1"/>
</dbReference>
<name>A0A9D2LHE4_9FIRM</name>
<evidence type="ECO:0000259" key="15">
    <source>
        <dbReference type="PROSITE" id="PS51449"/>
    </source>
</evidence>
<gene>
    <name evidence="17" type="primary">mtaB</name>
    <name evidence="17" type="ORF">H9787_02980</name>
</gene>
<keyword evidence="6" id="KW-0808">Transferase</keyword>
<evidence type="ECO:0000256" key="9">
    <source>
        <dbReference type="ARBA" id="ARBA00022723"/>
    </source>
</evidence>
<evidence type="ECO:0000256" key="5">
    <source>
        <dbReference type="ARBA" id="ARBA00022490"/>
    </source>
</evidence>
<dbReference type="PROSITE" id="PS01278">
    <property type="entry name" value="MTTASE_RADICAL"/>
    <property type="match status" value="1"/>
</dbReference>
<keyword evidence="10" id="KW-0408">Iron</keyword>
<keyword evidence="8" id="KW-0819">tRNA processing</keyword>
<feature type="domain" description="TRAM" evidence="14">
    <location>
        <begin position="369"/>
        <end position="428"/>
    </location>
</feature>
<dbReference type="InterPro" id="IPR058240">
    <property type="entry name" value="rSAM_sf"/>
</dbReference>
<evidence type="ECO:0000256" key="10">
    <source>
        <dbReference type="ARBA" id="ARBA00023004"/>
    </source>
</evidence>
<evidence type="ECO:0000259" key="14">
    <source>
        <dbReference type="PROSITE" id="PS50926"/>
    </source>
</evidence>
<proteinExistence type="predicted"/>
<dbReference type="InterPro" id="IPR038135">
    <property type="entry name" value="Methylthiotransferase_N_sf"/>
</dbReference>
<dbReference type="InterPro" id="IPR006638">
    <property type="entry name" value="Elp3/MiaA/NifB-like_rSAM"/>
</dbReference>
<dbReference type="CDD" id="cd01335">
    <property type="entry name" value="Radical_SAM"/>
    <property type="match status" value="1"/>
</dbReference>
<evidence type="ECO:0000256" key="3">
    <source>
        <dbReference type="ARBA" id="ARBA00013273"/>
    </source>
</evidence>
<keyword evidence="9" id="KW-0479">Metal-binding</keyword>
<dbReference type="PANTHER" id="PTHR11918">
    <property type="entry name" value="RADICAL SAM PROTEINS"/>
    <property type="match status" value="1"/>
</dbReference>
<dbReference type="GO" id="GO:0051539">
    <property type="term" value="F:4 iron, 4 sulfur cluster binding"/>
    <property type="evidence" value="ECO:0007669"/>
    <property type="project" value="UniProtKB-KW"/>
</dbReference>
<keyword evidence="4" id="KW-0004">4Fe-4S</keyword>
<evidence type="ECO:0000256" key="2">
    <source>
        <dbReference type="ARBA" id="ARBA00002399"/>
    </source>
</evidence>
<evidence type="ECO:0000256" key="1">
    <source>
        <dbReference type="ARBA" id="ARBA00001966"/>
    </source>
</evidence>
<organism evidence="17 18">
    <name type="scientific">Candidatus Oscillibacter excrementigallinarum</name>
    <dbReference type="NCBI Taxonomy" id="2838716"/>
    <lineage>
        <taxon>Bacteria</taxon>
        <taxon>Bacillati</taxon>
        <taxon>Bacillota</taxon>
        <taxon>Clostridia</taxon>
        <taxon>Eubacteriales</taxon>
        <taxon>Oscillospiraceae</taxon>
        <taxon>Oscillibacter</taxon>
    </lineage>
</organism>
<keyword evidence="5" id="KW-0963">Cytoplasm</keyword>
<dbReference type="SMART" id="SM00729">
    <property type="entry name" value="Elp3"/>
    <property type="match status" value="1"/>
</dbReference>
<dbReference type="InterPro" id="IPR023404">
    <property type="entry name" value="rSAM_horseshoe"/>
</dbReference>
<evidence type="ECO:0000313" key="18">
    <source>
        <dbReference type="Proteomes" id="UP000823824"/>
    </source>
</evidence>
<dbReference type="NCBIfam" id="TIGR00089">
    <property type="entry name" value="MiaB/RimO family radical SAM methylthiotransferase"/>
    <property type="match status" value="1"/>
</dbReference>
<comment type="catalytic activity">
    <reaction evidence="13">
        <text>N(6)-L-threonylcarbamoyladenosine(37) in tRNA + (sulfur carrier)-SH + AH2 + 2 S-adenosyl-L-methionine = 2-methylsulfanyl-N(6)-L-threonylcarbamoyladenosine(37) in tRNA + (sulfur carrier)-H + 5'-deoxyadenosine + L-methionine + A + S-adenosyl-L-homocysteine + 2 H(+)</text>
        <dbReference type="Rhea" id="RHEA:37075"/>
        <dbReference type="Rhea" id="RHEA-COMP:10163"/>
        <dbReference type="Rhea" id="RHEA-COMP:11092"/>
        <dbReference type="Rhea" id="RHEA-COMP:14737"/>
        <dbReference type="Rhea" id="RHEA-COMP:14739"/>
        <dbReference type="ChEBI" id="CHEBI:13193"/>
        <dbReference type="ChEBI" id="CHEBI:15378"/>
        <dbReference type="ChEBI" id="CHEBI:17319"/>
        <dbReference type="ChEBI" id="CHEBI:17499"/>
        <dbReference type="ChEBI" id="CHEBI:29917"/>
        <dbReference type="ChEBI" id="CHEBI:57844"/>
        <dbReference type="ChEBI" id="CHEBI:57856"/>
        <dbReference type="ChEBI" id="CHEBI:59789"/>
        <dbReference type="ChEBI" id="CHEBI:64428"/>
        <dbReference type="ChEBI" id="CHEBI:74418"/>
        <dbReference type="ChEBI" id="CHEBI:74420"/>
        <dbReference type="EC" id="2.8.4.5"/>
    </reaction>
</comment>
<evidence type="ECO:0000256" key="7">
    <source>
        <dbReference type="ARBA" id="ARBA00022691"/>
    </source>
</evidence>
<keyword evidence="7" id="KW-0949">S-adenosyl-L-methionine</keyword>
<dbReference type="AlphaFoldDB" id="A0A9D2LHE4"/>
<dbReference type="EMBL" id="DWZJ01000022">
    <property type="protein sequence ID" value="HJB12659.1"/>
    <property type="molecule type" value="Genomic_DNA"/>
</dbReference>
<reference evidence="17" key="1">
    <citation type="journal article" date="2021" name="PeerJ">
        <title>Extensive microbial diversity within the chicken gut microbiome revealed by metagenomics and culture.</title>
        <authorList>
            <person name="Gilroy R."/>
            <person name="Ravi A."/>
            <person name="Getino M."/>
            <person name="Pursley I."/>
            <person name="Horton D.L."/>
            <person name="Alikhan N.F."/>
            <person name="Baker D."/>
            <person name="Gharbi K."/>
            <person name="Hall N."/>
            <person name="Watson M."/>
            <person name="Adriaenssens E.M."/>
            <person name="Foster-Nyarko E."/>
            <person name="Jarju S."/>
            <person name="Secka A."/>
            <person name="Antonio M."/>
            <person name="Oren A."/>
            <person name="Chaudhuri R.R."/>
            <person name="La Ragione R."/>
            <person name="Hildebrand F."/>
            <person name="Pallen M.J."/>
        </authorList>
    </citation>
    <scope>NUCLEOTIDE SEQUENCE</scope>
    <source>
        <strain evidence="17">ChiBcec18-1249</strain>
    </source>
</reference>
<dbReference type="InterPro" id="IPR007197">
    <property type="entry name" value="rSAM"/>
</dbReference>
<dbReference type="EC" id="2.8.4.5" evidence="3"/>
<dbReference type="InterPro" id="IPR002792">
    <property type="entry name" value="TRAM_dom"/>
</dbReference>
<accession>A0A9D2LHE4</accession>
<dbReference type="NCBIfam" id="TIGR01579">
    <property type="entry name" value="MiaB-like-C"/>
    <property type="match status" value="1"/>
</dbReference>
<dbReference type="GO" id="GO:0046872">
    <property type="term" value="F:metal ion binding"/>
    <property type="evidence" value="ECO:0007669"/>
    <property type="project" value="UniProtKB-KW"/>
</dbReference>
<dbReference type="PROSITE" id="PS51918">
    <property type="entry name" value="RADICAL_SAM"/>
    <property type="match status" value="1"/>
</dbReference>
<sequence>MKVAIYTLGCKVNQYETQAMEQALRARGHAIVPFGEEADAYIVNTCSVTAVSDQKSRQVIHGVQRRHPGAVVAVCGCYSQTHADDVRKLGVDLIAGTGDRTGFLHLLEEAAAEKRQIEAIDQPFERRVFEVLPAGGLEGRTRAMLKVEDGCVNFCTYCIIPYARGRVRSLPIPTAVEQTRKLAAEGYREIVVTGIEISSWGQDLKTGETLIDLLEAVCDAAPGVRVRLGSLEPRTITEDFCRRAAALANLCPQFHLSMQSGCDATLKRMNRKYDTARYLESVALLNQYFDHPAVTTDLITGFPEETEEEFAQTLDFLRRCGFAQMHIFPYSVRPGTPAAKMRQVPKAVKEERAHRAAEAAAELHRKYLEDCVGAVYPVLFEQPRDGRYVGHAPNYMEVLAEGADLHNQIRNVKITGTDGESLLGEVLED</sequence>
<dbReference type="SUPFAM" id="SSF102114">
    <property type="entry name" value="Radical SAM enzymes"/>
    <property type="match status" value="1"/>
</dbReference>
<dbReference type="SFLD" id="SFLDS00029">
    <property type="entry name" value="Radical_SAM"/>
    <property type="match status" value="1"/>
</dbReference>
<evidence type="ECO:0000256" key="6">
    <source>
        <dbReference type="ARBA" id="ARBA00022679"/>
    </source>
</evidence>
<dbReference type="PANTHER" id="PTHR11918:SF45">
    <property type="entry name" value="THREONYLCARBAMOYLADENOSINE TRNA METHYLTHIOTRANSFERASE"/>
    <property type="match status" value="1"/>
</dbReference>
<dbReference type="FunFam" id="3.40.50.12160:FF:000004">
    <property type="entry name" value="Threonylcarbamoyladenosine tRNA methylthiotransferase MtaB"/>
    <property type="match status" value="1"/>
</dbReference>
<dbReference type="SFLD" id="SFLDG01061">
    <property type="entry name" value="methylthiotransferase"/>
    <property type="match status" value="1"/>
</dbReference>
<evidence type="ECO:0000256" key="12">
    <source>
        <dbReference type="ARBA" id="ARBA00031213"/>
    </source>
</evidence>
<reference evidence="17" key="2">
    <citation type="submission" date="2021-04" db="EMBL/GenBank/DDBJ databases">
        <authorList>
            <person name="Gilroy R."/>
        </authorList>
    </citation>
    <scope>NUCLEOTIDE SEQUENCE</scope>
    <source>
        <strain evidence="17">ChiBcec18-1249</strain>
    </source>
</reference>
<dbReference type="InterPro" id="IPR006467">
    <property type="entry name" value="MiaB-like_bact"/>
</dbReference>
<dbReference type="Pfam" id="PF00919">
    <property type="entry name" value="UPF0004"/>
    <property type="match status" value="1"/>
</dbReference>
<feature type="domain" description="Radical SAM core" evidence="16">
    <location>
        <begin position="137"/>
        <end position="370"/>
    </location>
</feature>
<feature type="domain" description="MTTase N-terminal" evidence="15">
    <location>
        <begin position="1"/>
        <end position="112"/>
    </location>
</feature>
<dbReference type="PROSITE" id="PS51449">
    <property type="entry name" value="MTTASE_N"/>
    <property type="match status" value="1"/>
</dbReference>
<dbReference type="Proteomes" id="UP000823824">
    <property type="component" value="Unassembled WGS sequence"/>
</dbReference>
<dbReference type="Pfam" id="PF04055">
    <property type="entry name" value="Radical_SAM"/>
    <property type="match status" value="1"/>
</dbReference>
<dbReference type="GO" id="GO:0035598">
    <property type="term" value="F:tRNA (N(6)-L-threonylcarbamoyladenosine(37)-C(2))-methylthiotransferase activity"/>
    <property type="evidence" value="ECO:0007669"/>
    <property type="project" value="UniProtKB-EC"/>
</dbReference>
<dbReference type="SFLD" id="SFLDG01082">
    <property type="entry name" value="B12-binding_domain_containing"/>
    <property type="match status" value="1"/>
</dbReference>
<evidence type="ECO:0000313" key="17">
    <source>
        <dbReference type="EMBL" id="HJB12659.1"/>
    </source>
</evidence>
<dbReference type="InterPro" id="IPR005839">
    <property type="entry name" value="Methylthiotransferase"/>
</dbReference>
<comment type="cofactor">
    <cofactor evidence="1">
        <name>[4Fe-4S] cluster</name>
        <dbReference type="ChEBI" id="CHEBI:49883"/>
    </cofactor>
</comment>
<evidence type="ECO:0000256" key="11">
    <source>
        <dbReference type="ARBA" id="ARBA00023014"/>
    </source>
</evidence>
<evidence type="ECO:0000256" key="4">
    <source>
        <dbReference type="ARBA" id="ARBA00022485"/>
    </source>
</evidence>
<evidence type="ECO:0000256" key="13">
    <source>
        <dbReference type="ARBA" id="ARBA00051661"/>
    </source>
</evidence>
<dbReference type="Gene3D" id="3.40.50.12160">
    <property type="entry name" value="Methylthiotransferase, N-terminal domain"/>
    <property type="match status" value="1"/>
</dbReference>
<evidence type="ECO:0000256" key="8">
    <source>
        <dbReference type="ARBA" id="ARBA00022694"/>
    </source>
</evidence>
<comment type="function">
    <text evidence="2">Catalyzes the methylthiolation of N6-threonylcarbamoyladenosine (t(6)A), leading to the formation of 2-methylthio-N6-threonylcarbamoyladenosine (ms(2)t(6)A) at position 37 in tRNAs that read codons beginning with adenine.</text>
</comment>
<comment type="caution">
    <text evidence="17">The sequence shown here is derived from an EMBL/GenBank/DDBJ whole genome shotgun (WGS) entry which is preliminary data.</text>
</comment>
<dbReference type="PROSITE" id="PS50926">
    <property type="entry name" value="TRAM"/>
    <property type="match status" value="1"/>
</dbReference>